<proteinExistence type="predicted"/>
<evidence type="ECO:0000313" key="2">
    <source>
        <dbReference type="Proteomes" id="UP000475214"/>
    </source>
</evidence>
<gene>
    <name evidence="1" type="ORF">G1H10_13640</name>
</gene>
<comment type="caution">
    <text evidence="1">The sequence shown here is derived from an EMBL/GenBank/DDBJ whole genome shotgun (WGS) entry which is preliminary data.</text>
</comment>
<organism evidence="1 2">
    <name type="scientific">Phytoactinopolyspora halotolerans</name>
    <dbReference type="NCBI Taxonomy" id="1981512"/>
    <lineage>
        <taxon>Bacteria</taxon>
        <taxon>Bacillati</taxon>
        <taxon>Actinomycetota</taxon>
        <taxon>Actinomycetes</taxon>
        <taxon>Jiangellales</taxon>
        <taxon>Jiangellaceae</taxon>
        <taxon>Phytoactinopolyspora</taxon>
    </lineage>
</organism>
<accession>A0A6L9S945</accession>
<sequence length="101" mass="11092">MRSKGNQASRGVEGKCPRWCDYDYDPGHAGPHCAFIGEIVIPSGPSYVASVTAEADGERPYCALTLGLRVGHQVYGRAVMSWDMAERLGSMLIDAKRRYAR</sequence>
<dbReference type="AlphaFoldDB" id="A0A6L9S945"/>
<name>A0A6L9S945_9ACTN</name>
<reference evidence="1 2" key="1">
    <citation type="submission" date="2020-02" db="EMBL/GenBank/DDBJ databases">
        <authorList>
            <person name="Li X.-J."/>
            <person name="Han X.-M."/>
        </authorList>
    </citation>
    <scope>NUCLEOTIDE SEQUENCE [LARGE SCALE GENOMIC DNA]</scope>
    <source>
        <strain evidence="1 2">CCTCC AB 2017055</strain>
    </source>
</reference>
<keyword evidence="2" id="KW-1185">Reference proteome</keyword>
<protein>
    <submittedName>
        <fullName evidence="1">Uncharacterized protein</fullName>
    </submittedName>
</protein>
<evidence type="ECO:0000313" key="1">
    <source>
        <dbReference type="EMBL" id="NEE01211.1"/>
    </source>
</evidence>
<dbReference type="RefSeq" id="WP_163738386.1">
    <property type="nucleotide sequence ID" value="NZ_JAAGOA010000008.1"/>
</dbReference>
<dbReference type="EMBL" id="JAAGOA010000008">
    <property type="protein sequence ID" value="NEE01211.1"/>
    <property type="molecule type" value="Genomic_DNA"/>
</dbReference>
<dbReference type="Proteomes" id="UP000475214">
    <property type="component" value="Unassembled WGS sequence"/>
</dbReference>